<organism evidence="1 2">
    <name type="scientific">Lacticaseibacillus sharpeae JCM 1186 = DSM 20505</name>
    <dbReference type="NCBI Taxonomy" id="1291052"/>
    <lineage>
        <taxon>Bacteria</taxon>
        <taxon>Bacillati</taxon>
        <taxon>Bacillota</taxon>
        <taxon>Bacilli</taxon>
        <taxon>Lactobacillales</taxon>
        <taxon>Lactobacillaceae</taxon>
        <taxon>Lacticaseibacillus</taxon>
    </lineage>
</organism>
<comment type="caution">
    <text evidence="1">The sequence shown here is derived from an EMBL/GenBank/DDBJ whole genome shotgun (WGS) entry which is preliminary data.</text>
</comment>
<dbReference type="SUPFAM" id="SSF143011">
    <property type="entry name" value="RelE-like"/>
    <property type="match status" value="1"/>
</dbReference>
<dbReference type="Proteomes" id="UP000051679">
    <property type="component" value="Unassembled WGS sequence"/>
</dbReference>
<protein>
    <submittedName>
        <fullName evidence="1">Uncharacterized protein</fullName>
    </submittedName>
</protein>
<accession>A0A0R1ZJA8</accession>
<dbReference type="PATRIC" id="fig|1291052.5.peg.1796"/>
<dbReference type="Gene3D" id="3.30.2310.20">
    <property type="entry name" value="RelE-like"/>
    <property type="match status" value="1"/>
</dbReference>
<dbReference type="AlphaFoldDB" id="A0A0R1ZJA8"/>
<sequence>MFTITLSGKACKDVKKLNDGTLAKKGQKIFAMLQTNPFTLPEMEKMHYADNTFAVKLNIQHRLVYTVDVPNHSVDVVSAWSHYGGKFKRAE</sequence>
<keyword evidence="2" id="KW-1185">Reference proteome</keyword>
<gene>
    <name evidence="1" type="ORF">FC18_GL001756</name>
</gene>
<dbReference type="InterPro" id="IPR035093">
    <property type="entry name" value="RelE/ParE_toxin_dom_sf"/>
</dbReference>
<dbReference type="RefSeq" id="WP_054678117.1">
    <property type="nucleotide sequence ID" value="NZ_AYYO01000037.1"/>
</dbReference>
<dbReference type="OrthoDB" id="9801102at2"/>
<evidence type="ECO:0000313" key="2">
    <source>
        <dbReference type="Proteomes" id="UP000051679"/>
    </source>
</evidence>
<proteinExistence type="predicted"/>
<dbReference type="STRING" id="1291052.FC18_GL001756"/>
<evidence type="ECO:0000313" key="1">
    <source>
        <dbReference type="EMBL" id="KRM55048.1"/>
    </source>
</evidence>
<name>A0A0R1ZJA8_9LACO</name>
<reference evidence="1 2" key="1">
    <citation type="journal article" date="2015" name="Genome Announc.">
        <title>Expanding the biotechnology potential of lactobacilli through comparative genomics of 213 strains and associated genera.</title>
        <authorList>
            <person name="Sun Z."/>
            <person name="Harris H.M."/>
            <person name="McCann A."/>
            <person name="Guo C."/>
            <person name="Argimon S."/>
            <person name="Zhang W."/>
            <person name="Yang X."/>
            <person name="Jeffery I.B."/>
            <person name="Cooney J.C."/>
            <person name="Kagawa T.F."/>
            <person name="Liu W."/>
            <person name="Song Y."/>
            <person name="Salvetti E."/>
            <person name="Wrobel A."/>
            <person name="Rasinkangas P."/>
            <person name="Parkhill J."/>
            <person name="Rea M.C."/>
            <person name="O'Sullivan O."/>
            <person name="Ritari J."/>
            <person name="Douillard F.P."/>
            <person name="Paul Ross R."/>
            <person name="Yang R."/>
            <person name="Briner A.E."/>
            <person name="Felis G.E."/>
            <person name="de Vos W.M."/>
            <person name="Barrangou R."/>
            <person name="Klaenhammer T.R."/>
            <person name="Caufield P.W."/>
            <person name="Cui Y."/>
            <person name="Zhang H."/>
            <person name="O'Toole P.W."/>
        </authorList>
    </citation>
    <scope>NUCLEOTIDE SEQUENCE [LARGE SCALE GENOMIC DNA]</scope>
    <source>
        <strain evidence="1 2">DSM 20505</strain>
    </source>
</reference>
<dbReference type="EMBL" id="AYYO01000037">
    <property type="protein sequence ID" value="KRM55048.1"/>
    <property type="molecule type" value="Genomic_DNA"/>
</dbReference>